<sequence>MSAILTLSNELLLLILERSCPYAYESLMLTCKRMYSVGMKIFNDHQFCKKWVISQCETDTEYISMNSFPFSLAKLEPPGSTHPHVYSYFKHVVFNGYQRRETLEEILVSINDKAPFLRKKLGTVERYLQTIFAGEDYNLETMILLLLPNVQILDIRSSMRLESGALPLTTLIRENHGACYFQDLRELHLRDGHEYININQIGPLLLLPQLEILSVSNVEGWEIDTKLDGEVDGDNQFSVPFKWDTTIPKPKLQSLILLNVHADFDTIGRLVQNLDSLETFIFQDHALRWRYEDMFGDMEEETLPSPIDDDDISDLDSEAAQEWENKLKDYHDGKMTSIDEMFWKPIIECTSDDEDTDPTTATTIYENKLPWRCPRHNNDLNPICMWNPTKLLAQLAVNHASKIRHLALSIYATEHLAVIPRAHQIIHLKHFTAMIYLEMDIRMLQTRKGSHSDMPPDGIPASFADVLPSSIIVLKLLVENAIFQNLHRMLRKIPSERAKVPNLKAVSLRLARDISVDGRDHAAVEVMKRMQPLIMEFENAGIALSFEKARFWQGEPKPYIKPVLN</sequence>
<proteinExistence type="predicted"/>
<evidence type="ECO:0008006" key="3">
    <source>
        <dbReference type="Google" id="ProtNLM"/>
    </source>
</evidence>
<gene>
    <name evidence="1" type="ORF">EJ08DRAFT_730963</name>
</gene>
<protein>
    <recommendedName>
        <fullName evidence="3">F-box domain-containing protein</fullName>
    </recommendedName>
</protein>
<dbReference type="AlphaFoldDB" id="A0A9P4NZ12"/>
<comment type="caution">
    <text evidence="1">The sequence shown here is derived from an EMBL/GenBank/DDBJ whole genome shotgun (WGS) entry which is preliminary data.</text>
</comment>
<name>A0A9P4NZ12_9PEZI</name>
<reference evidence="1" key="1">
    <citation type="journal article" date="2020" name="Stud. Mycol.">
        <title>101 Dothideomycetes genomes: a test case for predicting lifestyles and emergence of pathogens.</title>
        <authorList>
            <person name="Haridas S."/>
            <person name="Albert R."/>
            <person name="Binder M."/>
            <person name="Bloem J."/>
            <person name="Labutti K."/>
            <person name="Salamov A."/>
            <person name="Andreopoulos B."/>
            <person name="Baker S."/>
            <person name="Barry K."/>
            <person name="Bills G."/>
            <person name="Bluhm B."/>
            <person name="Cannon C."/>
            <person name="Castanera R."/>
            <person name="Culley D."/>
            <person name="Daum C."/>
            <person name="Ezra D."/>
            <person name="Gonzalez J."/>
            <person name="Henrissat B."/>
            <person name="Kuo A."/>
            <person name="Liang C."/>
            <person name="Lipzen A."/>
            <person name="Lutzoni F."/>
            <person name="Magnuson J."/>
            <person name="Mondo S."/>
            <person name="Nolan M."/>
            <person name="Ohm R."/>
            <person name="Pangilinan J."/>
            <person name="Park H.-J."/>
            <person name="Ramirez L."/>
            <person name="Alfaro M."/>
            <person name="Sun H."/>
            <person name="Tritt A."/>
            <person name="Yoshinaga Y."/>
            <person name="Zwiers L.-H."/>
            <person name="Turgeon B."/>
            <person name="Goodwin S."/>
            <person name="Spatafora J."/>
            <person name="Crous P."/>
            <person name="Grigoriev I."/>
        </authorList>
    </citation>
    <scope>NUCLEOTIDE SEQUENCE</scope>
    <source>
        <strain evidence="1">CBS 130266</strain>
    </source>
</reference>
<evidence type="ECO:0000313" key="1">
    <source>
        <dbReference type="EMBL" id="KAF2434280.1"/>
    </source>
</evidence>
<keyword evidence="2" id="KW-1185">Reference proteome</keyword>
<accession>A0A9P4NZ12</accession>
<organism evidence="1 2">
    <name type="scientific">Tothia fuscella</name>
    <dbReference type="NCBI Taxonomy" id="1048955"/>
    <lineage>
        <taxon>Eukaryota</taxon>
        <taxon>Fungi</taxon>
        <taxon>Dikarya</taxon>
        <taxon>Ascomycota</taxon>
        <taxon>Pezizomycotina</taxon>
        <taxon>Dothideomycetes</taxon>
        <taxon>Pleosporomycetidae</taxon>
        <taxon>Venturiales</taxon>
        <taxon>Cylindrosympodiaceae</taxon>
        <taxon>Tothia</taxon>
    </lineage>
</organism>
<dbReference type="EMBL" id="MU007017">
    <property type="protein sequence ID" value="KAF2434280.1"/>
    <property type="molecule type" value="Genomic_DNA"/>
</dbReference>
<evidence type="ECO:0000313" key="2">
    <source>
        <dbReference type="Proteomes" id="UP000800235"/>
    </source>
</evidence>
<dbReference type="OrthoDB" id="10674393at2759"/>
<dbReference type="Proteomes" id="UP000800235">
    <property type="component" value="Unassembled WGS sequence"/>
</dbReference>